<evidence type="ECO:0000256" key="1">
    <source>
        <dbReference type="ARBA" id="ARBA00023015"/>
    </source>
</evidence>
<accession>A0A8J4M2W0</accession>
<keyword evidence="1" id="KW-0805">Transcription regulation</keyword>
<dbReference type="InterPro" id="IPR000835">
    <property type="entry name" value="HTH_MarR-typ"/>
</dbReference>
<name>A0A8J4M2W0_9BACL</name>
<sequence length="144" mass="16310">MDNRNQSLKLFVVLAKAYKVVMERAVKDMKQKGLSAAEFSILELLYHKGQTSLQRISERILVTSGTITYTVDKLEAKGYLKRVSCPKDRRVTYAEMTEAGKELFDQLFPAHADTIESLMDGLTLEEKATATDLLKKLGYHAQKH</sequence>
<dbReference type="PRINTS" id="PR00598">
    <property type="entry name" value="HTHMARR"/>
</dbReference>
<dbReference type="GO" id="GO:0006950">
    <property type="term" value="P:response to stress"/>
    <property type="evidence" value="ECO:0007669"/>
    <property type="project" value="TreeGrafter"/>
</dbReference>
<evidence type="ECO:0000313" key="5">
    <source>
        <dbReference type="EMBL" id="GIQ69485.1"/>
    </source>
</evidence>
<dbReference type="EMBL" id="BOVK01000028">
    <property type="protein sequence ID" value="GIQ69485.1"/>
    <property type="molecule type" value="Genomic_DNA"/>
</dbReference>
<dbReference type="AlphaFoldDB" id="A0A8J4M2W0"/>
<dbReference type="GO" id="GO:0003677">
    <property type="term" value="F:DNA binding"/>
    <property type="evidence" value="ECO:0007669"/>
    <property type="project" value="UniProtKB-KW"/>
</dbReference>
<dbReference type="InterPro" id="IPR023187">
    <property type="entry name" value="Tscrpt_reg_MarR-type_CS"/>
</dbReference>
<evidence type="ECO:0000256" key="2">
    <source>
        <dbReference type="ARBA" id="ARBA00023125"/>
    </source>
</evidence>
<protein>
    <submittedName>
        <fullName evidence="5">MarR family transcriptional regulator</fullName>
    </submittedName>
</protein>
<gene>
    <name evidence="5" type="ORF">XYCOK13_23090</name>
</gene>
<dbReference type="SUPFAM" id="SSF46785">
    <property type="entry name" value="Winged helix' DNA-binding domain"/>
    <property type="match status" value="1"/>
</dbReference>
<comment type="caution">
    <text evidence="5">The sequence shown here is derived from an EMBL/GenBank/DDBJ whole genome shotgun (WGS) entry which is preliminary data.</text>
</comment>
<dbReference type="Gene3D" id="1.10.10.10">
    <property type="entry name" value="Winged helix-like DNA-binding domain superfamily/Winged helix DNA-binding domain"/>
    <property type="match status" value="1"/>
</dbReference>
<dbReference type="PANTHER" id="PTHR33164:SF56">
    <property type="entry name" value="HTH-TYPE TRANSCRIPTIONAL REGULATOR MHQR"/>
    <property type="match status" value="1"/>
</dbReference>
<evidence type="ECO:0000256" key="3">
    <source>
        <dbReference type="ARBA" id="ARBA00023163"/>
    </source>
</evidence>
<dbReference type="PROSITE" id="PS01117">
    <property type="entry name" value="HTH_MARR_1"/>
    <property type="match status" value="1"/>
</dbReference>
<dbReference type="SMART" id="SM00347">
    <property type="entry name" value="HTH_MARR"/>
    <property type="match status" value="1"/>
</dbReference>
<proteinExistence type="predicted"/>
<reference evidence="5" key="1">
    <citation type="submission" date="2021-04" db="EMBL/GenBank/DDBJ databases">
        <title>Draft genome sequence of Xylanibacillus composti strain K13.</title>
        <authorList>
            <person name="Uke A."/>
            <person name="Chhe C."/>
            <person name="Baramee S."/>
            <person name="Kosugi A."/>
        </authorList>
    </citation>
    <scope>NUCLEOTIDE SEQUENCE</scope>
    <source>
        <strain evidence="5">K13</strain>
    </source>
</reference>
<dbReference type="InterPro" id="IPR039422">
    <property type="entry name" value="MarR/SlyA-like"/>
</dbReference>
<keyword evidence="3" id="KW-0804">Transcription</keyword>
<dbReference type="InterPro" id="IPR036388">
    <property type="entry name" value="WH-like_DNA-bd_sf"/>
</dbReference>
<keyword evidence="6" id="KW-1185">Reference proteome</keyword>
<evidence type="ECO:0000313" key="6">
    <source>
        <dbReference type="Proteomes" id="UP000677918"/>
    </source>
</evidence>
<dbReference type="Pfam" id="PF01047">
    <property type="entry name" value="MarR"/>
    <property type="match status" value="1"/>
</dbReference>
<keyword evidence="2" id="KW-0238">DNA-binding</keyword>
<evidence type="ECO:0000259" key="4">
    <source>
        <dbReference type="PROSITE" id="PS50995"/>
    </source>
</evidence>
<dbReference type="PROSITE" id="PS50995">
    <property type="entry name" value="HTH_MARR_2"/>
    <property type="match status" value="1"/>
</dbReference>
<organism evidence="5 6">
    <name type="scientific">Xylanibacillus composti</name>
    <dbReference type="NCBI Taxonomy" id="1572762"/>
    <lineage>
        <taxon>Bacteria</taxon>
        <taxon>Bacillati</taxon>
        <taxon>Bacillota</taxon>
        <taxon>Bacilli</taxon>
        <taxon>Bacillales</taxon>
        <taxon>Paenibacillaceae</taxon>
        <taxon>Xylanibacillus</taxon>
    </lineage>
</organism>
<dbReference type="Proteomes" id="UP000677918">
    <property type="component" value="Unassembled WGS sequence"/>
</dbReference>
<dbReference type="InterPro" id="IPR036390">
    <property type="entry name" value="WH_DNA-bd_sf"/>
</dbReference>
<feature type="domain" description="HTH marR-type" evidence="4">
    <location>
        <begin position="4"/>
        <end position="139"/>
    </location>
</feature>
<dbReference type="RefSeq" id="WP_213412284.1">
    <property type="nucleotide sequence ID" value="NZ_BOVK01000028.1"/>
</dbReference>
<dbReference type="GO" id="GO:0003700">
    <property type="term" value="F:DNA-binding transcription factor activity"/>
    <property type="evidence" value="ECO:0007669"/>
    <property type="project" value="InterPro"/>
</dbReference>
<dbReference type="PANTHER" id="PTHR33164">
    <property type="entry name" value="TRANSCRIPTIONAL REGULATOR, MARR FAMILY"/>
    <property type="match status" value="1"/>
</dbReference>